<keyword evidence="4" id="KW-1185">Reference proteome</keyword>
<feature type="compositionally biased region" description="Low complexity" evidence="1">
    <location>
        <begin position="260"/>
        <end position="271"/>
    </location>
</feature>
<name>A0A345XTA3_9ACTN</name>
<gene>
    <name evidence="3" type="ORF">DVA86_21690</name>
</gene>
<dbReference type="PANTHER" id="PTHR35010">
    <property type="entry name" value="BLL4672 PROTEIN-RELATED"/>
    <property type="match status" value="1"/>
</dbReference>
<protein>
    <submittedName>
        <fullName evidence="3">XRE family transcriptional regulator</fullName>
    </submittedName>
</protein>
<dbReference type="Gene3D" id="3.30.450.180">
    <property type="match status" value="1"/>
</dbReference>
<dbReference type="EMBL" id="CP031320">
    <property type="protein sequence ID" value="AXK34869.1"/>
    <property type="molecule type" value="Genomic_DNA"/>
</dbReference>
<evidence type="ECO:0000313" key="3">
    <source>
        <dbReference type="EMBL" id="AXK34869.1"/>
    </source>
</evidence>
<organism evidence="3 4">
    <name type="scientific">Streptomyces armeniacus</name>
    <dbReference type="NCBI Taxonomy" id="83291"/>
    <lineage>
        <taxon>Bacteria</taxon>
        <taxon>Bacillati</taxon>
        <taxon>Actinomycetota</taxon>
        <taxon>Actinomycetes</taxon>
        <taxon>Kitasatosporales</taxon>
        <taxon>Streptomycetaceae</taxon>
        <taxon>Streptomyces</taxon>
    </lineage>
</organism>
<dbReference type="AlphaFoldDB" id="A0A345XTA3"/>
<dbReference type="InterPro" id="IPR010982">
    <property type="entry name" value="Lambda_DNA-bd_dom_sf"/>
</dbReference>
<sequence length="279" mass="31027">MQREDLRNLLTDSRARIDPADYGLTRPSDPRGRHAKGLTQFQMDWLIKCRPGTYGRFECGRLKSPSNAFLQRVAEILKFTAHEWLSLWVYATGSRPPYPLDPTAGDDVPAVWKQIVHELDSMAYVNGAGWELLAHNEAFTAMFPSGAPPRNTLRWMLLDDEARDEVLIDWERRWAPLVISQLRAAHAANPDHPTLAQLVTEVRQDPRAGPVYRGDPMAYAHPDGDARPLHHARLGPGTVRIGAAEPLRSPGARLMIIQFTPDAPTAGPAAGSRPRGRSA</sequence>
<accession>A0A345XTA3</accession>
<evidence type="ECO:0000313" key="4">
    <source>
        <dbReference type="Proteomes" id="UP000254425"/>
    </source>
</evidence>
<dbReference type="PANTHER" id="PTHR35010:SF2">
    <property type="entry name" value="BLL4672 PROTEIN"/>
    <property type="match status" value="1"/>
</dbReference>
<dbReference type="InterPro" id="IPR041413">
    <property type="entry name" value="MLTR_LBD"/>
</dbReference>
<dbReference type="SUPFAM" id="SSF47413">
    <property type="entry name" value="lambda repressor-like DNA-binding domains"/>
    <property type="match status" value="1"/>
</dbReference>
<feature type="region of interest" description="Disordered" evidence="1">
    <location>
        <begin position="260"/>
        <end position="279"/>
    </location>
</feature>
<proteinExistence type="predicted"/>
<dbReference type="Proteomes" id="UP000254425">
    <property type="component" value="Chromosome"/>
</dbReference>
<dbReference type="Pfam" id="PF17765">
    <property type="entry name" value="MLTR_LBD"/>
    <property type="match status" value="1"/>
</dbReference>
<dbReference type="GO" id="GO:0003677">
    <property type="term" value="F:DNA binding"/>
    <property type="evidence" value="ECO:0007669"/>
    <property type="project" value="InterPro"/>
</dbReference>
<dbReference type="RefSeq" id="WP_208880627.1">
    <property type="nucleotide sequence ID" value="NZ_CP031320.1"/>
</dbReference>
<evidence type="ECO:0000256" key="1">
    <source>
        <dbReference type="SAM" id="MobiDB-lite"/>
    </source>
</evidence>
<feature type="domain" description="MmyB-like transcription regulator ligand binding" evidence="2">
    <location>
        <begin position="112"/>
        <end position="266"/>
    </location>
</feature>
<reference evidence="3 4" key="1">
    <citation type="submission" date="2018-07" db="EMBL/GenBank/DDBJ databases">
        <title>Draft genome of the type strain Streptomyces armeniacus ATCC 15676.</title>
        <authorList>
            <person name="Labana P."/>
            <person name="Gosse J.T."/>
            <person name="Boddy C.N."/>
        </authorList>
    </citation>
    <scope>NUCLEOTIDE SEQUENCE [LARGE SCALE GENOMIC DNA]</scope>
    <source>
        <strain evidence="3 4">ATCC 15676</strain>
    </source>
</reference>
<dbReference type="KEGG" id="sarm:DVA86_21690"/>
<evidence type="ECO:0000259" key="2">
    <source>
        <dbReference type="Pfam" id="PF17765"/>
    </source>
</evidence>